<gene>
    <name evidence="2" type="ORF">Q2100_22510</name>
</gene>
<feature type="compositionally biased region" description="Low complexity" evidence="1">
    <location>
        <begin position="1"/>
        <end position="11"/>
    </location>
</feature>
<name>A0ABT8UL50_9MYCO</name>
<protein>
    <submittedName>
        <fullName evidence="2">Mammalian cell entry protein</fullName>
    </submittedName>
</protein>
<comment type="caution">
    <text evidence="2">The sequence shown here is derived from an EMBL/GenBank/DDBJ whole genome shotgun (WGS) entry which is preliminary data.</text>
</comment>
<evidence type="ECO:0000313" key="3">
    <source>
        <dbReference type="Proteomes" id="UP001168823"/>
    </source>
</evidence>
<reference evidence="2" key="1">
    <citation type="submission" date="2023-07" db="EMBL/GenBank/DDBJ databases">
        <title>Mycolicibacterium sp. nov., a novel bacterial species.</title>
        <authorList>
            <person name="Cao Y."/>
        </authorList>
    </citation>
    <scope>NUCLEOTIDE SEQUENCE</scope>
    <source>
        <strain evidence="2">KC 300</strain>
    </source>
</reference>
<accession>A0ABT8UL50</accession>
<organism evidence="2 3">
    <name type="scientific">Mycolicibacterium arseniciresistens</name>
    <dbReference type="NCBI Taxonomy" id="3062257"/>
    <lineage>
        <taxon>Bacteria</taxon>
        <taxon>Bacillati</taxon>
        <taxon>Actinomycetota</taxon>
        <taxon>Actinomycetes</taxon>
        <taxon>Mycobacteriales</taxon>
        <taxon>Mycobacteriaceae</taxon>
        <taxon>Mycolicibacterium</taxon>
    </lineage>
</organism>
<feature type="region of interest" description="Disordered" evidence="1">
    <location>
        <begin position="1"/>
        <end position="22"/>
    </location>
</feature>
<evidence type="ECO:0000313" key="2">
    <source>
        <dbReference type="EMBL" id="MDO3638528.1"/>
    </source>
</evidence>
<proteinExistence type="predicted"/>
<feature type="non-terminal residue" evidence="2">
    <location>
        <position position="1"/>
    </location>
</feature>
<dbReference type="EMBL" id="JAUMSQ010000219">
    <property type="protein sequence ID" value="MDO3638528.1"/>
    <property type="molecule type" value="Genomic_DNA"/>
</dbReference>
<evidence type="ECO:0000256" key="1">
    <source>
        <dbReference type="SAM" id="MobiDB-lite"/>
    </source>
</evidence>
<keyword evidence="3" id="KW-1185">Reference proteome</keyword>
<sequence>PPPLPAEAAPASFGGNVGPVGSTQEREQLSLVTGRPATPATQLLLGPMARGTTVSLAPEGSPG</sequence>
<dbReference type="Proteomes" id="UP001168823">
    <property type="component" value="Unassembled WGS sequence"/>
</dbReference>